<dbReference type="PATRIC" id="fig|1094558.3.peg.1414"/>
<keyword evidence="8 11" id="KW-0067">ATP-binding</keyword>
<dbReference type="GO" id="GO:0030956">
    <property type="term" value="C:glutamyl-tRNA(Gln) amidotransferase complex"/>
    <property type="evidence" value="ECO:0007669"/>
    <property type="project" value="InterPro"/>
</dbReference>
<dbReference type="STRING" id="1094558.ME5_01313"/>
<evidence type="ECO:0000256" key="8">
    <source>
        <dbReference type="ARBA" id="ARBA00022840"/>
    </source>
</evidence>
<dbReference type="InterPro" id="IPR020556">
    <property type="entry name" value="Amidase_CS"/>
</dbReference>
<protein>
    <recommendedName>
        <fullName evidence="5 11">Glutamyl-tRNA(Gln) amidotransferase subunit A</fullName>
        <shortName evidence="11">Glu-ADT subunit A</shortName>
        <ecNumber evidence="4 11">6.3.5.7</ecNumber>
    </recommendedName>
</protein>
<dbReference type="InterPro" id="IPR000120">
    <property type="entry name" value="Amidase"/>
</dbReference>
<dbReference type="eggNOG" id="COG0154">
    <property type="taxonomic scope" value="Bacteria"/>
</dbReference>
<evidence type="ECO:0000256" key="5">
    <source>
        <dbReference type="ARBA" id="ARBA00014428"/>
    </source>
</evidence>
<dbReference type="Gene3D" id="3.90.1300.10">
    <property type="entry name" value="Amidase signature (AS) domain"/>
    <property type="match status" value="1"/>
</dbReference>
<accession>J1JUW2</accession>
<feature type="domain" description="Amidase" evidence="12">
    <location>
        <begin position="25"/>
        <end position="473"/>
    </location>
</feature>
<dbReference type="InterPro" id="IPR023631">
    <property type="entry name" value="Amidase_dom"/>
</dbReference>
<evidence type="ECO:0000256" key="4">
    <source>
        <dbReference type="ARBA" id="ARBA00012739"/>
    </source>
</evidence>
<dbReference type="NCBIfam" id="TIGR00132">
    <property type="entry name" value="gatA"/>
    <property type="match status" value="1"/>
</dbReference>
<dbReference type="GO" id="GO:0016740">
    <property type="term" value="F:transferase activity"/>
    <property type="evidence" value="ECO:0007669"/>
    <property type="project" value="UniProtKB-KW"/>
</dbReference>
<dbReference type="InterPro" id="IPR004412">
    <property type="entry name" value="GatA"/>
</dbReference>
<comment type="similarity">
    <text evidence="2 11">Belongs to the amidase family. GatA subfamily.</text>
</comment>
<comment type="function">
    <text evidence="1">Hydrolyzes indole-3-acetamide (IAM) into indole-3-acetic acid (IAA).</text>
</comment>
<evidence type="ECO:0000259" key="12">
    <source>
        <dbReference type="Pfam" id="PF01425"/>
    </source>
</evidence>
<name>J1JUW2_9HYPH</name>
<dbReference type="AlphaFoldDB" id="J1JUW2"/>
<comment type="function">
    <text evidence="11">Allows the formation of correctly charged Gln-tRNA(Gln) through the transamidation of misacylated Glu-tRNA(Gln) in organisms which lack glutaminyl-tRNA synthetase. The reaction takes place in the presence of glutamine and ATP through an activated gamma-phospho-Glu-tRNA(Gln).</text>
</comment>
<evidence type="ECO:0000256" key="3">
    <source>
        <dbReference type="ARBA" id="ARBA00011123"/>
    </source>
</evidence>
<feature type="active site" description="Acyl-ester intermediate" evidence="11">
    <location>
        <position position="183"/>
    </location>
</feature>
<dbReference type="PANTHER" id="PTHR11895">
    <property type="entry name" value="TRANSAMIDASE"/>
    <property type="match status" value="1"/>
</dbReference>
<proteinExistence type="inferred from homology"/>
<sequence length="493" mass="53698">MTDLTKLTLQQARDALAKGDIKAIELTEAYLQTIEQSNSKLKAYVSVTADKARIMANNSQAKLDKKEAGALEGIPLGVKDLFATFDIHTQACSHILDGFKPKYESTVTQNLWSDGAVLLGKLNMDEFAMGSSNETSYYGAAINPWRENDSQRPLVTGGSSGGSAGAVAAHLCLGATATDTGGSIRQPAAFTGTVGIKPTYGRCSRWGTIAYASSLDQAGPIARTVRDSAILLKSMASFDEKDSTSIDQSVSNYEEYIGKSIKGFKIGIPKEYRVDEMPEEISALWQKGINWLRDAGAEIVDISLPHTQYALPAYYIVASAEASSNLARYDGVRYGLRVQGKDIIDMYENTRSEGFGDEVKRRILMGTYVLSAGYYDAYYLRAQKVRTLIKKDFDQSFESGVDMILTPATPSAAFAIGDESLKNDPVAMYLNDIFTITVNMAGLPAISVPAGLSEKGLPLSLQLIGRPFDEQTLFQTAHVIEQSAGHFIPKKWW</sequence>
<dbReference type="PROSITE" id="PS00571">
    <property type="entry name" value="AMIDASES"/>
    <property type="match status" value="1"/>
</dbReference>
<organism evidence="13 14">
    <name type="scientific">Bartonella tamiae Th239</name>
    <dbReference type="NCBI Taxonomy" id="1094558"/>
    <lineage>
        <taxon>Bacteria</taxon>
        <taxon>Pseudomonadati</taxon>
        <taxon>Pseudomonadota</taxon>
        <taxon>Alphaproteobacteria</taxon>
        <taxon>Hyphomicrobiales</taxon>
        <taxon>Bartonellaceae</taxon>
        <taxon>Bartonella</taxon>
    </lineage>
</organism>
<dbReference type="Proteomes" id="UP000008952">
    <property type="component" value="Unassembled WGS sequence"/>
</dbReference>
<dbReference type="RefSeq" id="WP_008039571.1">
    <property type="nucleotide sequence ID" value="NZ_JH725147.1"/>
</dbReference>
<keyword evidence="9 11" id="KW-0648">Protein biosynthesis</keyword>
<keyword evidence="14" id="KW-1185">Reference proteome</keyword>
<evidence type="ECO:0000313" key="13">
    <source>
        <dbReference type="EMBL" id="EJF88762.1"/>
    </source>
</evidence>
<comment type="caution">
    <text evidence="13">The sequence shown here is derived from an EMBL/GenBank/DDBJ whole genome shotgun (WGS) entry which is preliminary data.</text>
</comment>
<reference evidence="13 14" key="1">
    <citation type="submission" date="2012-03" db="EMBL/GenBank/DDBJ databases">
        <title>The Genome Sequence of Bartonella tamiae Th239.</title>
        <authorList>
            <consortium name="The Broad Institute Genome Sequencing Platform"/>
            <consortium name="The Broad Institute Genome Sequencing Center for Infectious Disease"/>
            <person name="Feldgarden M."/>
            <person name="Kirby J."/>
            <person name="Kosoy M."/>
            <person name="Birtles R."/>
            <person name="Probert W.S."/>
            <person name="Chiaraviglio L."/>
            <person name="Young S.K."/>
            <person name="Zeng Q."/>
            <person name="Gargeya S."/>
            <person name="Fitzgerald M."/>
            <person name="Haas B."/>
            <person name="Abouelleil A."/>
            <person name="Alvarado L."/>
            <person name="Arachchi H.M."/>
            <person name="Berlin A."/>
            <person name="Chapman S.B."/>
            <person name="Gearin G."/>
            <person name="Goldberg J."/>
            <person name="Griggs A."/>
            <person name="Gujja S."/>
            <person name="Hansen M."/>
            <person name="Heiman D."/>
            <person name="Howarth C."/>
            <person name="Larimer J."/>
            <person name="Lui A."/>
            <person name="MacDonald P.J.P."/>
            <person name="McCowen C."/>
            <person name="Montmayeur A."/>
            <person name="Murphy C."/>
            <person name="Neiman D."/>
            <person name="Pearson M."/>
            <person name="Priest M."/>
            <person name="Roberts A."/>
            <person name="Saif S."/>
            <person name="Shea T."/>
            <person name="Sisk P."/>
            <person name="Stolte C."/>
            <person name="Sykes S."/>
            <person name="Wortman J."/>
            <person name="Nusbaum C."/>
            <person name="Birren B."/>
        </authorList>
    </citation>
    <scope>NUCLEOTIDE SEQUENCE [LARGE SCALE GENOMIC DNA]</scope>
    <source>
        <strain evidence="13 14">Th239</strain>
    </source>
</reference>
<dbReference type="OrthoDB" id="9811471at2"/>
<dbReference type="SUPFAM" id="SSF75304">
    <property type="entry name" value="Amidase signature (AS) enzymes"/>
    <property type="match status" value="1"/>
</dbReference>
<feature type="active site" description="Charge relay system" evidence="11">
    <location>
        <position position="159"/>
    </location>
</feature>
<comment type="catalytic activity">
    <reaction evidence="10 11">
        <text>L-glutamyl-tRNA(Gln) + L-glutamine + ATP + H2O = L-glutaminyl-tRNA(Gln) + L-glutamate + ADP + phosphate + H(+)</text>
        <dbReference type="Rhea" id="RHEA:17521"/>
        <dbReference type="Rhea" id="RHEA-COMP:9681"/>
        <dbReference type="Rhea" id="RHEA-COMP:9684"/>
        <dbReference type="ChEBI" id="CHEBI:15377"/>
        <dbReference type="ChEBI" id="CHEBI:15378"/>
        <dbReference type="ChEBI" id="CHEBI:29985"/>
        <dbReference type="ChEBI" id="CHEBI:30616"/>
        <dbReference type="ChEBI" id="CHEBI:43474"/>
        <dbReference type="ChEBI" id="CHEBI:58359"/>
        <dbReference type="ChEBI" id="CHEBI:78520"/>
        <dbReference type="ChEBI" id="CHEBI:78521"/>
        <dbReference type="ChEBI" id="CHEBI:456216"/>
        <dbReference type="EC" id="6.3.5.7"/>
    </reaction>
</comment>
<dbReference type="GO" id="GO:0005524">
    <property type="term" value="F:ATP binding"/>
    <property type="evidence" value="ECO:0007669"/>
    <property type="project" value="UniProtKB-KW"/>
</dbReference>
<dbReference type="EMBL" id="AIMB01000008">
    <property type="protein sequence ID" value="EJF88762.1"/>
    <property type="molecule type" value="Genomic_DNA"/>
</dbReference>
<dbReference type="EC" id="6.3.5.7" evidence="4 11"/>
<dbReference type="PANTHER" id="PTHR11895:SF151">
    <property type="entry name" value="GLUTAMYL-TRNA(GLN) AMIDOTRANSFERASE SUBUNIT A"/>
    <property type="match status" value="1"/>
</dbReference>
<dbReference type="HOGENOM" id="CLU_009600_0_3_5"/>
<dbReference type="HAMAP" id="MF_00120">
    <property type="entry name" value="GatA"/>
    <property type="match status" value="1"/>
</dbReference>
<evidence type="ECO:0000256" key="1">
    <source>
        <dbReference type="ARBA" id="ARBA00003871"/>
    </source>
</evidence>
<keyword evidence="7 11" id="KW-0547">Nucleotide-binding</keyword>
<gene>
    <name evidence="11" type="primary">gatA</name>
    <name evidence="13" type="ORF">ME5_01313</name>
</gene>
<evidence type="ECO:0000256" key="6">
    <source>
        <dbReference type="ARBA" id="ARBA00022598"/>
    </source>
</evidence>
<evidence type="ECO:0000256" key="7">
    <source>
        <dbReference type="ARBA" id="ARBA00022741"/>
    </source>
</evidence>
<dbReference type="InterPro" id="IPR036928">
    <property type="entry name" value="AS_sf"/>
</dbReference>
<evidence type="ECO:0000256" key="10">
    <source>
        <dbReference type="ARBA" id="ARBA00047407"/>
    </source>
</evidence>
<dbReference type="GO" id="GO:0006412">
    <property type="term" value="P:translation"/>
    <property type="evidence" value="ECO:0007669"/>
    <property type="project" value="UniProtKB-UniRule"/>
</dbReference>
<dbReference type="GO" id="GO:0050567">
    <property type="term" value="F:glutaminyl-tRNA synthase (glutamine-hydrolyzing) activity"/>
    <property type="evidence" value="ECO:0007669"/>
    <property type="project" value="UniProtKB-UniRule"/>
</dbReference>
<keyword evidence="13" id="KW-0808">Transferase</keyword>
<feature type="active site" description="Charge relay system" evidence="11">
    <location>
        <position position="79"/>
    </location>
</feature>
<comment type="subunit">
    <text evidence="3 11">Heterotrimer of A, B and C subunits.</text>
</comment>
<evidence type="ECO:0000256" key="2">
    <source>
        <dbReference type="ARBA" id="ARBA00008069"/>
    </source>
</evidence>
<evidence type="ECO:0000313" key="14">
    <source>
        <dbReference type="Proteomes" id="UP000008952"/>
    </source>
</evidence>
<dbReference type="Pfam" id="PF01425">
    <property type="entry name" value="Amidase"/>
    <property type="match status" value="1"/>
</dbReference>
<evidence type="ECO:0000256" key="9">
    <source>
        <dbReference type="ARBA" id="ARBA00022917"/>
    </source>
</evidence>
<keyword evidence="6 11" id="KW-0436">Ligase</keyword>
<evidence type="ECO:0000256" key="11">
    <source>
        <dbReference type="HAMAP-Rule" id="MF_00120"/>
    </source>
</evidence>